<organism evidence="8 9">
    <name type="scientific">Bifidobacterium favimelis</name>
    <dbReference type="NCBI Taxonomy" id="3122979"/>
    <lineage>
        <taxon>Bacteria</taxon>
        <taxon>Bacillati</taxon>
        <taxon>Actinomycetota</taxon>
        <taxon>Actinomycetes</taxon>
        <taxon>Bifidobacteriales</taxon>
        <taxon>Bifidobacteriaceae</taxon>
        <taxon>Bifidobacterium</taxon>
    </lineage>
</organism>
<dbReference type="InterPro" id="IPR019832">
    <property type="entry name" value="Mn/Fe_SOD_C"/>
</dbReference>
<dbReference type="PANTHER" id="PTHR11404:SF6">
    <property type="entry name" value="SUPEROXIDE DISMUTASE [MN], MITOCHONDRIAL"/>
    <property type="match status" value="1"/>
</dbReference>
<dbReference type="EC" id="1.15.1.1" evidence="2 5"/>
<dbReference type="GO" id="GO:0004784">
    <property type="term" value="F:superoxide dismutase activity"/>
    <property type="evidence" value="ECO:0007669"/>
    <property type="project" value="UniProtKB-EC"/>
</dbReference>
<dbReference type="Pfam" id="PF00081">
    <property type="entry name" value="Sod_Fe_N"/>
    <property type="match status" value="1"/>
</dbReference>
<reference evidence="8 9" key="1">
    <citation type="submission" date="2024-02" db="EMBL/GenBank/DDBJ databases">
        <title>Bifidobacterium honeyensis sp. nov., isolated from the comb honey.</title>
        <authorList>
            <person name="Liu W."/>
            <person name="Li Y."/>
        </authorList>
    </citation>
    <scope>NUCLEOTIDE SEQUENCE [LARGE SCALE GENOMIC DNA]</scope>
    <source>
        <strain evidence="8 9">IMAU50988</strain>
    </source>
</reference>
<keyword evidence="9" id="KW-1185">Reference proteome</keyword>
<keyword evidence="3 5" id="KW-0479">Metal-binding</keyword>
<feature type="domain" description="Manganese/iron superoxide dismutase N-terminal" evidence="6">
    <location>
        <begin position="4"/>
        <end position="84"/>
    </location>
</feature>
<dbReference type="Proteomes" id="UP001373159">
    <property type="component" value="Unassembled WGS sequence"/>
</dbReference>
<dbReference type="Pfam" id="PF02777">
    <property type="entry name" value="Sod_Fe_C"/>
    <property type="match status" value="1"/>
</dbReference>
<dbReference type="SUPFAM" id="SSF46609">
    <property type="entry name" value="Fe,Mn superoxide dismutase (SOD), N-terminal domain"/>
    <property type="match status" value="1"/>
</dbReference>
<dbReference type="EMBL" id="JBANBB010000001">
    <property type="protein sequence ID" value="MEK0306467.1"/>
    <property type="molecule type" value="Genomic_DNA"/>
</dbReference>
<dbReference type="Gene3D" id="3.55.40.20">
    <property type="entry name" value="Iron/manganese superoxide dismutase, C-terminal domain"/>
    <property type="match status" value="1"/>
</dbReference>
<comment type="catalytic activity">
    <reaction evidence="5">
        <text>2 superoxide + 2 H(+) = H2O2 + O2</text>
        <dbReference type="Rhea" id="RHEA:20696"/>
        <dbReference type="ChEBI" id="CHEBI:15378"/>
        <dbReference type="ChEBI" id="CHEBI:15379"/>
        <dbReference type="ChEBI" id="CHEBI:16240"/>
        <dbReference type="ChEBI" id="CHEBI:18421"/>
        <dbReference type="EC" id="1.15.1.1"/>
    </reaction>
</comment>
<dbReference type="InterPro" id="IPR050265">
    <property type="entry name" value="Fe/Mn_Superoxide_Dismutase"/>
</dbReference>
<dbReference type="PIRSF" id="PIRSF000349">
    <property type="entry name" value="SODismutase"/>
    <property type="match status" value="1"/>
</dbReference>
<sequence length="206" mass="23565">MPVYTLPELPYDYSALEPYVSGKIMELHHDKHHQAYVNGANQALEQIQEAAETGDVSKSNLLEKNLAFNLAGHKNHSIFWKNMAPADGQEPTGELKAAIEDQFGSFQGFQKYFESMCAGIQGSGWAVLAWDSLGERLITLQMYDHQGNLPVTIFPLVLLDLWEHAYYLEYLNDRASYVKAWWHIVNWEDASKRFDEVRNLNTTLAR</sequence>
<proteinExistence type="inferred from homology"/>
<protein>
    <recommendedName>
        <fullName evidence="2 5">Superoxide dismutase</fullName>
        <ecNumber evidence="2 5">1.15.1.1</ecNumber>
    </recommendedName>
</protein>
<accession>A0ABU8ZPW2</accession>
<dbReference type="InterPro" id="IPR036324">
    <property type="entry name" value="Mn/Fe_SOD_N_sf"/>
</dbReference>
<evidence type="ECO:0000256" key="5">
    <source>
        <dbReference type="RuleBase" id="RU000414"/>
    </source>
</evidence>
<dbReference type="PANTHER" id="PTHR11404">
    <property type="entry name" value="SUPEROXIDE DISMUTASE 2"/>
    <property type="match status" value="1"/>
</dbReference>
<evidence type="ECO:0000313" key="8">
    <source>
        <dbReference type="EMBL" id="MEK0306467.1"/>
    </source>
</evidence>
<dbReference type="InterPro" id="IPR001189">
    <property type="entry name" value="Mn/Fe_SOD"/>
</dbReference>
<dbReference type="Gene3D" id="1.10.287.990">
    <property type="entry name" value="Fe,Mn superoxide dismutase (SOD) domain"/>
    <property type="match status" value="1"/>
</dbReference>
<dbReference type="InterPro" id="IPR036314">
    <property type="entry name" value="SOD_C_sf"/>
</dbReference>
<dbReference type="InterPro" id="IPR019833">
    <property type="entry name" value="Mn/Fe_SOD_BS"/>
</dbReference>
<dbReference type="PROSITE" id="PS00088">
    <property type="entry name" value="SOD_MN"/>
    <property type="match status" value="1"/>
</dbReference>
<comment type="function">
    <text evidence="5">Destroys radicals which are normally produced within the cells and which are toxic to biological systems.</text>
</comment>
<evidence type="ECO:0000256" key="2">
    <source>
        <dbReference type="ARBA" id="ARBA00012682"/>
    </source>
</evidence>
<dbReference type="SUPFAM" id="SSF54719">
    <property type="entry name" value="Fe,Mn superoxide dismutase (SOD), C-terminal domain"/>
    <property type="match status" value="1"/>
</dbReference>
<evidence type="ECO:0000259" key="6">
    <source>
        <dbReference type="Pfam" id="PF00081"/>
    </source>
</evidence>
<dbReference type="InterPro" id="IPR019831">
    <property type="entry name" value="Mn/Fe_SOD_N"/>
</dbReference>
<evidence type="ECO:0000259" key="7">
    <source>
        <dbReference type="Pfam" id="PF02777"/>
    </source>
</evidence>
<comment type="caution">
    <text evidence="8">The sequence shown here is derived from an EMBL/GenBank/DDBJ whole genome shotgun (WGS) entry which is preliminary data.</text>
</comment>
<evidence type="ECO:0000313" key="9">
    <source>
        <dbReference type="Proteomes" id="UP001373159"/>
    </source>
</evidence>
<comment type="similarity">
    <text evidence="1 5">Belongs to the iron/manganese superoxide dismutase family.</text>
</comment>
<evidence type="ECO:0000256" key="1">
    <source>
        <dbReference type="ARBA" id="ARBA00008714"/>
    </source>
</evidence>
<dbReference type="RefSeq" id="WP_340468988.1">
    <property type="nucleotide sequence ID" value="NZ_JBANBB010000001.1"/>
</dbReference>
<gene>
    <name evidence="8" type="ORF">V8P97_03145</name>
</gene>
<name>A0ABU8ZPW2_9BIFI</name>
<evidence type="ECO:0000256" key="3">
    <source>
        <dbReference type="ARBA" id="ARBA00022723"/>
    </source>
</evidence>
<keyword evidence="4 5" id="KW-0560">Oxidoreductase</keyword>
<evidence type="ECO:0000256" key="4">
    <source>
        <dbReference type="ARBA" id="ARBA00023002"/>
    </source>
</evidence>
<feature type="domain" description="Manganese/iron superoxide dismutase C-terminal" evidence="7">
    <location>
        <begin position="91"/>
        <end position="193"/>
    </location>
</feature>
<dbReference type="PRINTS" id="PR01703">
    <property type="entry name" value="MNSODISMTASE"/>
</dbReference>